<name>J9GBC8_9ZZZZ</name>
<protein>
    <submittedName>
        <fullName evidence="1">Uncharacterized protein</fullName>
    </submittedName>
</protein>
<comment type="caution">
    <text evidence="1">The sequence shown here is derived from an EMBL/GenBank/DDBJ whole genome shotgun (WGS) entry which is preliminary data.</text>
</comment>
<sequence length="70" mass="8138">PRQENSICYVDGDVSEWTEADLVAEQDGLSVSMKYDEKFLYFAFTRRAEVWGGGHLSSYRHHAKDRQQLL</sequence>
<dbReference type="AlphaFoldDB" id="J9GBC8"/>
<evidence type="ECO:0000313" key="1">
    <source>
        <dbReference type="EMBL" id="EJX04612.1"/>
    </source>
</evidence>
<reference evidence="1" key="1">
    <citation type="journal article" date="2012" name="PLoS ONE">
        <title>Gene sets for utilization of primary and secondary nutrition supplies in the distal gut of endangered iberian lynx.</title>
        <authorList>
            <person name="Alcaide M."/>
            <person name="Messina E."/>
            <person name="Richter M."/>
            <person name="Bargiela R."/>
            <person name="Peplies J."/>
            <person name="Huws S.A."/>
            <person name="Newbold C.J."/>
            <person name="Golyshin P.N."/>
            <person name="Simon M.A."/>
            <person name="Lopez G."/>
            <person name="Yakimov M.M."/>
            <person name="Ferrer M."/>
        </authorList>
    </citation>
    <scope>NUCLEOTIDE SEQUENCE</scope>
</reference>
<proteinExistence type="predicted"/>
<gene>
    <name evidence="1" type="ORF">EVA_07281</name>
</gene>
<feature type="non-terminal residue" evidence="1">
    <location>
        <position position="1"/>
    </location>
</feature>
<accession>J9GBC8</accession>
<dbReference type="EMBL" id="AMCI01001752">
    <property type="protein sequence ID" value="EJX04612.1"/>
    <property type="molecule type" value="Genomic_DNA"/>
</dbReference>
<organism evidence="1">
    <name type="scientific">gut metagenome</name>
    <dbReference type="NCBI Taxonomy" id="749906"/>
    <lineage>
        <taxon>unclassified sequences</taxon>
        <taxon>metagenomes</taxon>
        <taxon>organismal metagenomes</taxon>
    </lineage>
</organism>